<reference evidence="3" key="1">
    <citation type="submission" date="2022-07" db="EMBL/GenBank/DDBJ databases">
        <title>Sphingomonas sp. nov., a novel bacterium isolated from the north slope of the Mount Everest.</title>
        <authorList>
            <person name="Cui X."/>
            <person name="Liu Y."/>
        </authorList>
    </citation>
    <scope>NUCLEOTIDE SEQUENCE</scope>
    <source>
        <strain evidence="3">S5-59</strain>
    </source>
</reference>
<dbReference type="Proteomes" id="UP001058533">
    <property type="component" value="Chromosome"/>
</dbReference>
<organism evidence="3 4">
    <name type="scientific">Sphingomonas qomolangmaensis</name>
    <dbReference type="NCBI Taxonomy" id="2918765"/>
    <lineage>
        <taxon>Bacteria</taxon>
        <taxon>Pseudomonadati</taxon>
        <taxon>Pseudomonadota</taxon>
        <taxon>Alphaproteobacteria</taxon>
        <taxon>Sphingomonadales</taxon>
        <taxon>Sphingomonadaceae</taxon>
        <taxon>Sphingomonas</taxon>
    </lineage>
</organism>
<dbReference type="RefSeq" id="WP_033921243.1">
    <property type="nucleotide sequence ID" value="NZ_CP101740.1"/>
</dbReference>
<keyword evidence="4" id="KW-1185">Reference proteome</keyword>
<protein>
    <recommendedName>
        <fullName evidence="2">Antitoxin FitA-like ribbon-helix-helix domain-containing protein</fullName>
    </recommendedName>
</protein>
<accession>A0ABY5LCJ0</accession>
<sequence>MAQMTVRQIDDRRYEQLKTRARLKGVSVEALARDAIHEIAELTPEEKRALVQRMQQAGERAKVSGVAQTPGWQLVREDRDGDH</sequence>
<evidence type="ECO:0000313" key="3">
    <source>
        <dbReference type="EMBL" id="UUL83621.1"/>
    </source>
</evidence>
<evidence type="ECO:0000256" key="1">
    <source>
        <dbReference type="SAM" id="MobiDB-lite"/>
    </source>
</evidence>
<dbReference type="InterPro" id="IPR010985">
    <property type="entry name" value="Ribbon_hlx_hlx"/>
</dbReference>
<feature type="domain" description="Antitoxin FitA-like ribbon-helix-helix" evidence="2">
    <location>
        <begin position="2"/>
        <end position="38"/>
    </location>
</feature>
<dbReference type="EMBL" id="CP101740">
    <property type="protein sequence ID" value="UUL83621.1"/>
    <property type="molecule type" value="Genomic_DNA"/>
</dbReference>
<name>A0ABY5LCJ0_9SPHN</name>
<evidence type="ECO:0000259" key="2">
    <source>
        <dbReference type="Pfam" id="PF22513"/>
    </source>
</evidence>
<proteinExistence type="predicted"/>
<feature type="region of interest" description="Disordered" evidence="1">
    <location>
        <begin position="61"/>
        <end position="83"/>
    </location>
</feature>
<dbReference type="Pfam" id="PF22513">
    <property type="entry name" value="FitA-like_RHH"/>
    <property type="match status" value="1"/>
</dbReference>
<dbReference type="InterPro" id="IPR053853">
    <property type="entry name" value="FitA-like_RHH"/>
</dbReference>
<gene>
    <name evidence="3" type="ORF">NMP03_05230</name>
</gene>
<dbReference type="SUPFAM" id="SSF47598">
    <property type="entry name" value="Ribbon-helix-helix"/>
    <property type="match status" value="1"/>
</dbReference>
<evidence type="ECO:0000313" key="4">
    <source>
        <dbReference type="Proteomes" id="UP001058533"/>
    </source>
</evidence>